<evidence type="ECO:0008006" key="5">
    <source>
        <dbReference type="Google" id="ProtNLM"/>
    </source>
</evidence>
<organism evidence="3 4">
    <name type="scientific">Ceratodon purpureus</name>
    <name type="common">Fire moss</name>
    <name type="synonym">Dicranum purpureum</name>
    <dbReference type="NCBI Taxonomy" id="3225"/>
    <lineage>
        <taxon>Eukaryota</taxon>
        <taxon>Viridiplantae</taxon>
        <taxon>Streptophyta</taxon>
        <taxon>Embryophyta</taxon>
        <taxon>Bryophyta</taxon>
        <taxon>Bryophytina</taxon>
        <taxon>Bryopsida</taxon>
        <taxon>Dicranidae</taxon>
        <taxon>Pseudoditrichales</taxon>
        <taxon>Ditrichaceae</taxon>
        <taxon>Ceratodon</taxon>
    </lineage>
</organism>
<feature type="signal peptide" evidence="2">
    <location>
        <begin position="1"/>
        <end position="20"/>
    </location>
</feature>
<feature type="chain" id="PRO_5035811665" description="Secreted protein" evidence="2">
    <location>
        <begin position="21"/>
        <end position="61"/>
    </location>
</feature>
<dbReference type="EMBL" id="CM026421">
    <property type="protein sequence ID" value="KAG0590766.1"/>
    <property type="molecule type" value="Genomic_DNA"/>
</dbReference>
<evidence type="ECO:0000256" key="2">
    <source>
        <dbReference type="SAM" id="SignalP"/>
    </source>
</evidence>
<sequence length="61" mass="7164">MMTMTMMLLMMLLMLKLMLSQQRSSPTTLTQTLPPHPPHQFPLNPRPRKENCDKKRARKVS</sequence>
<evidence type="ECO:0000313" key="4">
    <source>
        <dbReference type="Proteomes" id="UP000822688"/>
    </source>
</evidence>
<feature type="region of interest" description="Disordered" evidence="1">
    <location>
        <begin position="21"/>
        <end position="61"/>
    </location>
</feature>
<keyword evidence="2" id="KW-0732">Signal</keyword>
<comment type="caution">
    <text evidence="3">The sequence shown here is derived from an EMBL/GenBank/DDBJ whole genome shotgun (WGS) entry which is preliminary data.</text>
</comment>
<dbReference type="Proteomes" id="UP000822688">
    <property type="component" value="Chromosome 1"/>
</dbReference>
<protein>
    <recommendedName>
        <fullName evidence="5">Secreted protein</fullName>
    </recommendedName>
</protein>
<accession>A0A8T0J6F7</accession>
<dbReference type="AlphaFoldDB" id="A0A8T0J6F7"/>
<evidence type="ECO:0000313" key="3">
    <source>
        <dbReference type="EMBL" id="KAG0590766.1"/>
    </source>
</evidence>
<evidence type="ECO:0000256" key="1">
    <source>
        <dbReference type="SAM" id="MobiDB-lite"/>
    </source>
</evidence>
<proteinExistence type="predicted"/>
<reference evidence="3" key="1">
    <citation type="submission" date="2020-06" db="EMBL/GenBank/DDBJ databases">
        <title>WGS assembly of Ceratodon purpureus strain R40.</title>
        <authorList>
            <person name="Carey S.B."/>
            <person name="Jenkins J."/>
            <person name="Shu S."/>
            <person name="Lovell J.T."/>
            <person name="Sreedasyam A."/>
            <person name="Maumus F."/>
            <person name="Tiley G.P."/>
            <person name="Fernandez-Pozo N."/>
            <person name="Barry K."/>
            <person name="Chen C."/>
            <person name="Wang M."/>
            <person name="Lipzen A."/>
            <person name="Daum C."/>
            <person name="Saski C.A."/>
            <person name="Payton A.C."/>
            <person name="Mcbreen J.C."/>
            <person name="Conrad R.E."/>
            <person name="Kollar L.M."/>
            <person name="Olsson S."/>
            <person name="Huttunen S."/>
            <person name="Landis J.B."/>
            <person name="Wickett N.J."/>
            <person name="Johnson M.G."/>
            <person name="Rensing S.A."/>
            <person name="Grimwood J."/>
            <person name="Schmutz J."/>
            <person name="Mcdaniel S.F."/>
        </authorList>
    </citation>
    <scope>NUCLEOTIDE SEQUENCE</scope>
    <source>
        <strain evidence="3">R40</strain>
    </source>
</reference>
<feature type="compositionally biased region" description="Low complexity" evidence="1">
    <location>
        <begin position="21"/>
        <end position="33"/>
    </location>
</feature>
<keyword evidence="4" id="KW-1185">Reference proteome</keyword>
<gene>
    <name evidence="3" type="ORF">KC19_1G124700</name>
</gene>
<name>A0A8T0J6F7_CERPU</name>